<protein>
    <submittedName>
        <fullName evidence="1">Uncharacterized protein</fullName>
    </submittedName>
</protein>
<organism evidence="1 2">
    <name type="scientific">Paracoccidioides brasiliensis</name>
    <dbReference type="NCBI Taxonomy" id="121759"/>
    <lineage>
        <taxon>Eukaryota</taxon>
        <taxon>Fungi</taxon>
        <taxon>Dikarya</taxon>
        <taxon>Ascomycota</taxon>
        <taxon>Pezizomycotina</taxon>
        <taxon>Eurotiomycetes</taxon>
        <taxon>Eurotiomycetidae</taxon>
        <taxon>Onygenales</taxon>
        <taxon>Ajellomycetaceae</taxon>
        <taxon>Paracoccidioides</taxon>
    </lineage>
</organism>
<proteinExistence type="predicted"/>
<dbReference type="EMBL" id="LZYO01000051">
    <property type="protein sequence ID" value="ODH39511.1"/>
    <property type="molecule type" value="Genomic_DNA"/>
</dbReference>
<dbReference type="VEuPathDB" id="FungiDB:PADG_04889"/>
<gene>
    <name evidence="1" type="ORF">ACO22_01848</name>
</gene>
<sequence>MWKRWWKLYFSTTEFRGNGPDRQDLGCSDSSEMRDSPVISSCTCCHERGIACDNQYPQCSQCFQEQLLCFYIGTSGKKRLSSRRMPVQTLDE</sequence>
<dbReference type="Gene3D" id="4.10.240.10">
    <property type="entry name" value="Zn(2)-C6 fungal-type DNA-binding domain"/>
    <property type="match status" value="1"/>
</dbReference>
<dbReference type="Proteomes" id="UP000242814">
    <property type="component" value="Unassembled WGS sequence"/>
</dbReference>
<dbReference type="AlphaFoldDB" id="A0A1D2JKE2"/>
<dbReference type="InterPro" id="IPR036864">
    <property type="entry name" value="Zn2-C6_fun-type_DNA-bd_sf"/>
</dbReference>
<dbReference type="InterPro" id="IPR001138">
    <property type="entry name" value="Zn2Cys6_DnaBD"/>
</dbReference>
<name>A0A1D2JKE2_PARBR</name>
<comment type="caution">
    <text evidence="1">The sequence shown here is derived from an EMBL/GenBank/DDBJ whole genome shotgun (WGS) entry which is preliminary data.</text>
</comment>
<dbReference type="SUPFAM" id="SSF57701">
    <property type="entry name" value="Zn2/Cys6 DNA-binding domain"/>
    <property type="match status" value="1"/>
</dbReference>
<reference evidence="1 2" key="1">
    <citation type="submission" date="2016-06" db="EMBL/GenBank/DDBJ databases">
        <authorList>
            <person name="Kjaerup R.B."/>
            <person name="Dalgaard T.S."/>
            <person name="Juul-Madsen H.R."/>
        </authorList>
    </citation>
    <scope>NUCLEOTIDE SEQUENCE [LARGE SCALE GENOMIC DNA]</scope>
    <source>
        <strain evidence="1 2">Pb300</strain>
    </source>
</reference>
<accession>A0A1D2JKE2</accession>
<dbReference type="PROSITE" id="PS50048">
    <property type="entry name" value="ZN2_CY6_FUNGAL_2"/>
    <property type="match status" value="1"/>
</dbReference>
<evidence type="ECO:0000313" key="1">
    <source>
        <dbReference type="EMBL" id="ODH39511.1"/>
    </source>
</evidence>
<dbReference type="GO" id="GO:0000981">
    <property type="term" value="F:DNA-binding transcription factor activity, RNA polymerase II-specific"/>
    <property type="evidence" value="ECO:0007669"/>
    <property type="project" value="InterPro"/>
</dbReference>
<dbReference type="VEuPathDB" id="FungiDB:PABG_04497"/>
<evidence type="ECO:0000313" key="2">
    <source>
        <dbReference type="Proteomes" id="UP000242814"/>
    </source>
</evidence>
<dbReference type="GO" id="GO:0008270">
    <property type="term" value="F:zinc ion binding"/>
    <property type="evidence" value="ECO:0007669"/>
    <property type="project" value="InterPro"/>
</dbReference>
<dbReference type="OrthoDB" id="4427833at2759"/>